<sequence>DITPFLIRDLVLNDFKGDLGNINSFTGNGSMHFINSFKRGQSVFDFPADVLSRIVGIDQELLTPVKGKVDFFVKNGKFNLSKLIDSFSEAERSKFFLLDKGQKPYVDFDGNIYINIAMKQYVLFKFTESFVISIRGNLDDPKCNLKKKRGFLN</sequence>
<evidence type="ECO:0008006" key="2">
    <source>
        <dbReference type="Google" id="ProtNLM"/>
    </source>
</evidence>
<name>A0A0F9E671_9ZZZZ</name>
<gene>
    <name evidence="1" type="ORF">LCGC14_2192390</name>
</gene>
<accession>A0A0F9E671</accession>
<protein>
    <recommendedName>
        <fullName evidence="2">AsmA-like C-terminal domain-containing protein</fullName>
    </recommendedName>
</protein>
<dbReference type="AlphaFoldDB" id="A0A0F9E671"/>
<organism evidence="1">
    <name type="scientific">marine sediment metagenome</name>
    <dbReference type="NCBI Taxonomy" id="412755"/>
    <lineage>
        <taxon>unclassified sequences</taxon>
        <taxon>metagenomes</taxon>
        <taxon>ecological metagenomes</taxon>
    </lineage>
</organism>
<dbReference type="EMBL" id="LAZR01028728">
    <property type="protein sequence ID" value="KKL61726.1"/>
    <property type="molecule type" value="Genomic_DNA"/>
</dbReference>
<comment type="caution">
    <text evidence="1">The sequence shown here is derived from an EMBL/GenBank/DDBJ whole genome shotgun (WGS) entry which is preliminary data.</text>
</comment>
<evidence type="ECO:0000313" key="1">
    <source>
        <dbReference type="EMBL" id="KKL61726.1"/>
    </source>
</evidence>
<feature type="non-terminal residue" evidence="1">
    <location>
        <position position="1"/>
    </location>
</feature>
<reference evidence="1" key="1">
    <citation type="journal article" date="2015" name="Nature">
        <title>Complex archaea that bridge the gap between prokaryotes and eukaryotes.</title>
        <authorList>
            <person name="Spang A."/>
            <person name="Saw J.H."/>
            <person name="Jorgensen S.L."/>
            <person name="Zaremba-Niedzwiedzka K."/>
            <person name="Martijn J."/>
            <person name="Lind A.E."/>
            <person name="van Eijk R."/>
            <person name="Schleper C."/>
            <person name="Guy L."/>
            <person name="Ettema T.J."/>
        </authorList>
    </citation>
    <scope>NUCLEOTIDE SEQUENCE</scope>
</reference>
<proteinExistence type="predicted"/>